<organism evidence="1 2">
    <name type="scientific">Acaulospora colombiana</name>
    <dbReference type="NCBI Taxonomy" id="27376"/>
    <lineage>
        <taxon>Eukaryota</taxon>
        <taxon>Fungi</taxon>
        <taxon>Fungi incertae sedis</taxon>
        <taxon>Mucoromycota</taxon>
        <taxon>Glomeromycotina</taxon>
        <taxon>Glomeromycetes</taxon>
        <taxon>Diversisporales</taxon>
        <taxon>Acaulosporaceae</taxon>
        <taxon>Acaulospora</taxon>
    </lineage>
</organism>
<evidence type="ECO:0000313" key="1">
    <source>
        <dbReference type="EMBL" id="CAG8446255.1"/>
    </source>
</evidence>
<gene>
    <name evidence="1" type="ORF">ACOLOM_LOCUS527</name>
</gene>
<reference evidence="1" key="1">
    <citation type="submission" date="2021-06" db="EMBL/GenBank/DDBJ databases">
        <authorList>
            <person name="Kallberg Y."/>
            <person name="Tangrot J."/>
            <person name="Rosling A."/>
        </authorList>
    </citation>
    <scope>NUCLEOTIDE SEQUENCE</scope>
    <source>
        <strain evidence="1">CL356</strain>
    </source>
</reference>
<sequence>MYLSGAEIKIGGRTHCRMCSVRLQKDKSRLKVPEEVQSSPIQQELTHLEQLNQVHASTSYQKNEEESENDEDDLEEENE</sequence>
<keyword evidence="2" id="KW-1185">Reference proteome</keyword>
<accession>A0ACA9K0V2</accession>
<dbReference type="EMBL" id="CAJVPT010000541">
    <property type="protein sequence ID" value="CAG8446255.1"/>
    <property type="molecule type" value="Genomic_DNA"/>
</dbReference>
<protein>
    <submittedName>
        <fullName evidence="1">9290_t:CDS:1</fullName>
    </submittedName>
</protein>
<evidence type="ECO:0000313" key="2">
    <source>
        <dbReference type="Proteomes" id="UP000789525"/>
    </source>
</evidence>
<proteinExistence type="predicted"/>
<comment type="caution">
    <text evidence="1">The sequence shown here is derived from an EMBL/GenBank/DDBJ whole genome shotgun (WGS) entry which is preliminary data.</text>
</comment>
<name>A0ACA9K0V2_9GLOM</name>
<dbReference type="Proteomes" id="UP000789525">
    <property type="component" value="Unassembled WGS sequence"/>
</dbReference>